<dbReference type="InterPro" id="IPR010419">
    <property type="entry name" value="CO_DH_gsu"/>
</dbReference>
<dbReference type="Proteomes" id="UP000179076">
    <property type="component" value="Unassembled WGS sequence"/>
</dbReference>
<dbReference type="SUPFAM" id="SSF55961">
    <property type="entry name" value="Bet v1-like"/>
    <property type="match status" value="1"/>
</dbReference>
<dbReference type="PANTHER" id="PTHR38588:SF1">
    <property type="entry name" value="BLL0334 PROTEIN"/>
    <property type="match status" value="1"/>
</dbReference>
<evidence type="ECO:0008006" key="3">
    <source>
        <dbReference type="Google" id="ProtNLM"/>
    </source>
</evidence>
<gene>
    <name evidence="1" type="ORF">A2W18_13980</name>
</gene>
<dbReference type="PANTHER" id="PTHR38588">
    <property type="entry name" value="BLL0334 PROTEIN"/>
    <property type="match status" value="1"/>
</dbReference>
<dbReference type="EMBL" id="MFSP01000150">
    <property type="protein sequence ID" value="OGI63613.1"/>
    <property type="molecule type" value="Genomic_DNA"/>
</dbReference>
<name>A0A1F6V1R9_9PROT</name>
<evidence type="ECO:0000313" key="1">
    <source>
        <dbReference type="EMBL" id="OGI63613.1"/>
    </source>
</evidence>
<dbReference type="Pfam" id="PF06240">
    <property type="entry name" value="COXG"/>
    <property type="match status" value="1"/>
</dbReference>
<reference evidence="1 2" key="1">
    <citation type="journal article" date="2016" name="Nat. Commun.">
        <title>Thousands of microbial genomes shed light on interconnected biogeochemical processes in an aquifer system.</title>
        <authorList>
            <person name="Anantharaman K."/>
            <person name="Brown C.T."/>
            <person name="Hug L.A."/>
            <person name="Sharon I."/>
            <person name="Castelle C.J."/>
            <person name="Probst A.J."/>
            <person name="Thomas B.C."/>
            <person name="Singh A."/>
            <person name="Wilkins M.J."/>
            <person name="Karaoz U."/>
            <person name="Brodie E.L."/>
            <person name="Williams K.H."/>
            <person name="Hubbard S.S."/>
            <person name="Banfield J.F."/>
        </authorList>
    </citation>
    <scope>NUCLEOTIDE SEQUENCE [LARGE SCALE GENOMIC DNA]</scope>
</reference>
<accession>A0A1F6V1R9</accession>
<dbReference type="InterPro" id="IPR023393">
    <property type="entry name" value="START-like_dom_sf"/>
</dbReference>
<evidence type="ECO:0000313" key="2">
    <source>
        <dbReference type="Proteomes" id="UP000179076"/>
    </source>
</evidence>
<organism evidence="1 2">
    <name type="scientific">Candidatus Muproteobacteria bacterium RBG_16_60_9</name>
    <dbReference type="NCBI Taxonomy" id="1817755"/>
    <lineage>
        <taxon>Bacteria</taxon>
        <taxon>Pseudomonadati</taxon>
        <taxon>Pseudomonadota</taxon>
        <taxon>Candidatus Muproteobacteria</taxon>
    </lineage>
</organism>
<dbReference type="Gene3D" id="3.30.530.20">
    <property type="match status" value="1"/>
</dbReference>
<dbReference type="CDD" id="cd07823">
    <property type="entry name" value="SRPBCC_5"/>
    <property type="match status" value="1"/>
</dbReference>
<sequence length="198" mass="21048">MQTKLEKVFPINASADATWRLLEDIKGVAACMPGAEITEQVDASHYKGQIRLKIGPASAAFAGTVDVTWKDAAQRKIHLTGKGMDTKGGSAASMDLAAEVRAVDGGRCELVGNAEVTLSGKLASFGGRMINQVSDQILKQFGENFANRAHAASGDSKQASTLASAPARELNVLALLWNIAADFFRKLFARREKSGTPN</sequence>
<dbReference type="AlphaFoldDB" id="A0A1F6V1R9"/>
<comment type="caution">
    <text evidence="1">The sequence shown here is derived from an EMBL/GenBank/DDBJ whole genome shotgun (WGS) entry which is preliminary data.</text>
</comment>
<protein>
    <recommendedName>
        <fullName evidence="3">Carbon monoxide dehydrogenase</fullName>
    </recommendedName>
</protein>
<proteinExistence type="predicted"/>